<proteinExistence type="predicted"/>
<feature type="compositionally biased region" description="Low complexity" evidence="2">
    <location>
        <begin position="25"/>
        <end position="39"/>
    </location>
</feature>
<evidence type="ECO:0000256" key="1">
    <source>
        <dbReference type="SAM" id="Coils"/>
    </source>
</evidence>
<sequence>MLPLNEKKLGKFKPRSHLESSNAASISQRSTTRSISGSINDECDNPTKEICIPRKIKTEEILKEELNKKNTNINQNDNEKLMNKKFVKQCASFVAVNNNSQVLDNHKINTEKNKQQDNISIIATESYNENYKVLNKLEEQITKFNEKNNNDKIILAINSIKTDIKKFLDVIDDQNKKIENNKIEIIEIKNNIKNQQKIDDLKYDTILNLMNTINENVKDLFTKIDKTCNNHINLKKAYTMSDTDDTPALESTNEDIKTTYKIRKSYFTSPGRYEFIDKKLRNFLNDSIIENKALKLIKNPGEFCMFVADILIPKEAQLKYFFPTKRDRRPKNKLYSETIVKYYRISCKYLGSCIILEEETYMDNGIHIVNKRPILQNFTNSNVSFYTLPHKKTFFSLNDIHSQESDNESN</sequence>
<dbReference type="WBParaSite" id="TCONS_00014656.p1">
    <property type="protein sequence ID" value="TCONS_00014656.p1"/>
    <property type="gene ID" value="XLOC_009869"/>
</dbReference>
<evidence type="ECO:0000313" key="5">
    <source>
        <dbReference type="WBParaSite" id="TCONS_00014656.p1"/>
    </source>
</evidence>
<evidence type="ECO:0000313" key="4">
    <source>
        <dbReference type="WBParaSite" id="SSTP_0001117600.1"/>
    </source>
</evidence>
<keyword evidence="3" id="KW-1185">Reference proteome</keyword>
<name>A0A0K0ENY9_STRER</name>
<reference evidence="4" key="1">
    <citation type="submission" date="2015-08" db="UniProtKB">
        <authorList>
            <consortium name="WormBaseParasite"/>
        </authorList>
    </citation>
    <scope>IDENTIFICATION</scope>
</reference>
<evidence type="ECO:0000313" key="3">
    <source>
        <dbReference type="Proteomes" id="UP000035681"/>
    </source>
</evidence>
<feature type="coiled-coil region" evidence="1">
    <location>
        <begin position="134"/>
        <end position="191"/>
    </location>
</feature>
<evidence type="ECO:0000256" key="2">
    <source>
        <dbReference type="SAM" id="MobiDB-lite"/>
    </source>
</evidence>
<protein>
    <submittedName>
        <fullName evidence="4 5">Uncharacterized protein</fullName>
    </submittedName>
</protein>
<keyword evidence="1" id="KW-0175">Coiled coil</keyword>
<dbReference type="WBParaSite" id="SSTP_0001117600.1">
    <property type="protein sequence ID" value="SSTP_0001117600.1"/>
    <property type="gene ID" value="SSTP_0001117600"/>
</dbReference>
<dbReference type="AlphaFoldDB" id="A0A0K0ENY9"/>
<organism evidence="4">
    <name type="scientific">Strongyloides stercoralis</name>
    <name type="common">Threadworm</name>
    <dbReference type="NCBI Taxonomy" id="6248"/>
    <lineage>
        <taxon>Eukaryota</taxon>
        <taxon>Metazoa</taxon>
        <taxon>Ecdysozoa</taxon>
        <taxon>Nematoda</taxon>
        <taxon>Chromadorea</taxon>
        <taxon>Rhabditida</taxon>
        <taxon>Tylenchina</taxon>
        <taxon>Panagrolaimomorpha</taxon>
        <taxon>Strongyloidoidea</taxon>
        <taxon>Strongyloididae</taxon>
        <taxon>Strongyloides</taxon>
    </lineage>
</organism>
<feature type="region of interest" description="Disordered" evidence="2">
    <location>
        <begin position="1"/>
        <end position="41"/>
    </location>
</feature>
<dbReference type="Proteomes" id="UP000035681">
    <property type="component" value="Unplaced"/>
</dbReference>
<accession>A0A0K0ENY9</accession>